<organism evidence="2 3">
    <name type="scientific">Sphingobacterium allocomposti</name>
    <dbReference type="NCBI Taxonomy" id="415956"/>
    <lineage>
        <taxon>Bacteria</taxon>
        <taxon>Pseudomonadati</taxon>
        <taxon>Bacteroidota</taxon>
        <taxon>Sphingobacteriia</taxon>
        <taxon>Sphingobacteriales</taxon>
        <taxon>Sphingobacteriaceae</taxon>
        <taxon>Sphingobacterium</taxon>
    </lineage>
</organism>
<dbReference type="EMBL" id="VNHX01000029">
    <property type="protein sequence ID" value="TYP88839.1"/>
    <property type="molecule type" value="Genomic_DNA"/>
</dbReference>
<gene>
    <name evidence="2" type="ORF">BC792_12945</name>
</gene>
<dbReference type="Pfam" id="PF05036">
    <property type="entry name" value="SPOR"/>
    <property type="match status" value="1"/>
</dbReference>
<reference evidence="2 3" key="1">
    <citation type="submission" date="2019-07" db="EMBL/GenBank/DDBJ databases">
        <title>Genomic Encyclopedia of Archaeal and Bacterial Type Strains, Phase II (KMG-II): from individual species to whole genera.</title>
        <authorList>
            <person name="Goeker M."/>
        </authorList>
    </citation>
    <scope>NUCLEOTIDE SEQUENCE [LARGE SCALE GENOMIC DNA]</scope>
    <source>
        <strain evidence="2 3">DSM 18850</strain>
    </source>
</reference>
<dbReference type="Gene3D" id="3.30.70.1070">
    <property type="entry name" value="Sporulation related repeat"/>
    <property type="match status" value="1"/>
</dbReference>
<evidence type="ECO:0000313" key="2">
    <source>
        <dbReference type="EMBL" id="TYP88839.1"/>
    </source>
</evidence>
<dbReference type="OrthoDB" id="2473397at2"/>
<keyword evidence="3" id="KW-1185">Reference proteome</keyword>
<accession>A0A5S5D2G8</accession>
<dbReference type="RefSeq" id="WP_148910173.1">
    <property type="nucleotide sequence ID" value="NZ_VNHX01000029.1"/>
</dbReference>
<dbReference type="SUPFAM" id="SSF110997">
    <property type="entry name" value="Sporulation related repeat"/>
    <property type="match status" value="1"/>
</dbReference>
<evidence type="ECO:0000313" key="3">
    <source>
        <dbReference type="Proteomes" id="UP000325105"/>
    </source>
</evidence>
<comment type="caution">
    <text evidence="2">The sequence shown here is derived from an EMBL/GenBank/DDBJ whole genome shotgun (WGS) entry which is preliminary data.</text>
</comment>
<name>A0A5S5D2G8_9SPHI</name>
<sequence>MLYRGVILGFLLVGLIQTGRAQSGVVEVQKDSLISLLQEFRAENGINPTTARMVSLGSKAVDKKNAKRVKVRGFRVQIFSGSSRNEAYAVQARFQNSYKDFGCYVTYEEPNYRVKVGDFRSRSEATSFMRELRSQYSNVFVFTEDVWAYE</sequence>
<dbReference type="GO" id="GO:0042834">
    <property type="term" value="F:peptidoglycan binding"/>
    <property type="evidence" value="ECO:0007669"/>
    <property type="project" value="InterPro"/>
</dbReference>
<protein>
    <submittedName>
        <fullName evidence="2">Sporulation related protein</fullName>
    </submittedName>
</protein>
<dbReference type="InterPro" id="IPR007730">
    <property type="entry name" value="SPOR-like_dom"/>
</dbReference>
<dbReference type="Proteomes" id="UP000325105">
    <property type="component" value="Unassembled WGS sequence"/>
</dbReference>
<feature type="domain" description="SPOR" evidence="1">
    <location>
        <begin position="68"/>
        <end position="146"/>
    </location>
</feature>
<dbReference type="AlphaFoldDB" id="A0A5S5D2G8"/>
<proteinExistence type="predicted"/>
<evidence type="ECO:0000259" key="1">
    <source>
        <dbReference type="PROSITE" id="PS51724"/>
    </source>
</evidence>
<dbReference type="PROSITE" id="PS51724">
    <property type="entry name" value="SPOR"/>
    <property type="match status" value="1"/>
</dbReference>
<dbReference type="InterPro" id="IPR036680">
    <property type="entry name" value="SPOR-like_sf"/>
</dbReference>